<evidence type="ECO:0008006" key="4">
    <source>
        <dbReference type="Google" id="ProtNLM"/>
    </source>
</evidence>
<feature type="compositionally biased region" description="Basic and acidic residues" evidence="1">
    <location>
        <begin position="209"/>
        <end position="224"/>
    </location>
</feature>
<sequence>MNLSGRVSTVLSPPPRDSPLPVSSRVCFVKFHDPDSAVVAQHLTNTVFVDRALIVVPYAEGVIPDETKALSLLAPANAVAGLLPGGGLLPTPNPLSQIGAVPLAALGAPALDPALAALGLPGANLNSQREVQLPFLYKIFLNAKITFGFFNNSFPFLTPDKKDEKRRHSRERRRRRSRSGSRSPKKPRSPKRKMSRSPSPRRHKKEKKKDKDKERSRDERERSTSKKKKSKDKEKDRERKSESDKDVKVTRDYDEEEQGYDSEKEKKEEKKMADSASPKGKESGAEKGSGDSARESKVNGDDHHEEDMDMSD</sequence>
<dbReference type="InterPro" id="IPR035979">
    <property type="entry name" value="RBD_domain_sf"/>
</dbReference>
<organism evidence="2 3">
    <name type="scientific">Limosa lapponica baueri</name>
    <dbReference type="NCBI Taxonomy" id="1758121"/>
    <lineage>
        <taxon>Eukaryota</taxon>
        <taxon>Metazoa</taxon>
        <taxon>Chordata</taxon>
        <taxon>Craniata</taxon>
        <taxon>Vertebrata</taxon>
        <taxon>Euteleostomi</taxon>
        <taxon>Archelosauria</taxon>
        <taxon>Archosauria</taxon>
        <taxon>Dinosauria</taxon>
        <taxon>Saurischia</taxon>
        <taxon>Theropoda</taxon>
        <taxon>Coelurosauria</taxon>
        <taxon>Aves</taxon>
        <taxon>Neognathae</taxon>
        <taxon>Neoaves</taxon>
        <taxon>Charadriiformes</taxon>
        <taxon>Scolopacidae</taxon>
        <taxon>Limosa</taxon>
    </lineage>
</organism>
<reference evidence="3" key="2">
    <citation type="submission" date="2017-12" db="EMBL/GenBank/DDBJ databases">
        <title>Genome sequence of the Bar-tailed Godwit (Limosa lapponica baueri).</title>
        <authorList>
            <person name="Lima N.C.B."/>
            <person name="Parody-Merino A.M."/>
            <person name="Battley P.F."/>
            <person name="Fidler A.E."/>
            <person name="Prosdocimi F."/>
        </authorList>
    </citation>
    <scope>NUCLEOTIDE SEQUENCE [LARGE SCALE GENOMIC DNA]</scope>
</reference>
<keyword evidence="3" id="KW-1185">Reference proteome</keyword>
<name>A0A2I0TBC6_LIMLA</name>
<dbReference type="OrthoDB" id="9398498at2759"/>
<dbReference type="Proteomes" id="UP000233556">
    <property type="component" value="Unassembled WGS sequence"/>
</dbReference>
<dbReference type="AlphaFoldDB" id="A0A2I0TBC6"/>
<protein>
    <recommendedName>
        <fullName evidence="4">Serine arginine-rich splicing factor 11</fullName>
    </recommendedName>
</protein>
<feature type="compositionally biased region" description="Basic residues" evidence="1">
    <location>
        <begin position="164"/>
        <end position="208"/>
    </location>
</feature>
<accession>A0A2I0TBC6</accession>
<proteinExistence type="predicted"/>
<feature type="compositionally biased region" description="Basic and acidic residues" evidence="1">
    <location>
        <begin position="261"/>
        <end position="306"/>
    </location>
</feature>
<dbReference type="EMBL" id="KZ513369">
    <property type="protein sequence ID" value="PKU31101.1"/>
    <property type="molecule type" value="Genomic_DNA"/>
</dbReference>
<evidence type="ECO:0000256" key="1">
    <source>
        <dbReference type="SAM" id="MobiDB-lite"/>
    </source>
</evidence>
<gene>
    <name evidence="2" type="ORF">llap_18595</name>
</gene>
<feature type="compositionally biased region" description="Basic and acidic residues" evidence="1">
    <location>
        <begin position="231"/>
        <end position="252"/>
    </location>
</feature>
<evidence type="ECO:0000313" key="2">
    <source>
        <dbReference type="EMBL" id="PKU31101.1"/>
    </source>
</evidence>
<evidence type="ECO:0000313" key="3">
    <source>
        <dbReference type="Proteomes" id="UP000233556"/>
    </source>
</evidence>
<reference evidence="3" key="1">
    <citation type="submission" date="2017-11" db="EMBL/GenBank/DDBJ databases">
        <authorList>
            <person name="Lima N.C."/>
            <person name="Parody-Merino A.M."/>
            <person name="Battley P.F."/>
            <person name="Fidler A.E."/>
            <person name="Prosdocimi F."/>
        </authorList>
    </citation>
    <scope>NUCLEOTIDE SEQUENCE [LARGE SCALE GENOMIC DNA]</scope>
</reference>
<feature type="region of interest" description="Disordered" evidence="1">
    <location>
        <begin position="158"/>
        <end position="312"/>
    </location>
</feature>
<dbReference type="GO" id="GO:0003676">
    <property type="term" value="F:nucleic acid binding"/>
    <property type="evidence" value="ECO:0007669"/>
    <property type="project" value="InterPro"/>
</dbReference>
<dbReference type="SUPFAM" id="SSF54928">
    <property type="entry name" value="RNA-binding domain, RBD"/>
    <property type="match status" value="1"/>
</dbReference>